<dbReference type="PANTHER" id="PTHR13275:SF4">
    <property type="entry name" value="VACUOLAR PROTEIN SORTING-ASSOCIATED PROTEIN 72 HOMOLOG"/>
    <property type="match status" value="1"/>
</dbReference>
<dbReference type="SMART" id="SM00993">
    <property type="entry name" value="YL1_C"/>
    <property type="match status" value="1"/>
</dbReference>
<dbReference type="Pfam" id="PF05764">
    <property type="entry name" value="YL1"/>
    <property type="match status" value="1"/>
</dbReference>
<dbReference type="InterPro" id="IPR013272">
    <property type="entry name" value="Vps72/YL1_C"/>
</dbReference>
<dbReference type="EMBL" id="JBFDAA010000010">
    <property type="protein sequence ID" value="KAL1124555.1"/>
    <property type="molecule type" value="Genomic_DNA"/>
</dbReference>
<name>A0ABD0YB41_9HEMI</name>
<accession>A0ABD0YB41</accession>
<evidence type="ECO:0000256" key="2">
    <source>
        <dbReference type="ARBA" id="ARBA00020000"/>
    </source>
</evidence>
<reference evidence="4 5" key="1">
    <citation type="submission" date="2024-07" db="EMBL/GenBank/DDBJ databases">
        <title>Chromosome-level genome assembly of the water stick insect Ranatra chinensis (Heteroptera: Nepidae).</title>
        <authorList>
            <person name="Liu X."/>
        </authorList>
    </citation>
    <scope>NUCLEOTIDE SEQUENCE [LARGE SCALE GENOMIC DNA]</scope>
    <source>
        <strain evidence="4">Cailab_2021Rc</strain>
        <tissue evidence="4">Muscle</tissue>
    </source>
</reference>
<proteinExistence type="inferred from homology"/>
<protein>
    <recommendedName>
        <fullName evidence="2">Vacuolar protein sorting-associated protein 72 homolog</fullName>
    </recommendedName>
</protein>
<evidence type="ECO:0000313" key="4">
    <source>
        <dbReference type="EMBL" id="KAL1124555.1"/>
    </source>
</evidence>
<comment type="similarity">
    <text evidence="1">Belongs to the VPS72/YL1 family.</text>
</comment>
<evidence type="ECO:0000313" key="5">
    <source>
        <dbReference type="Proteomes" id="UP001558652"/>
    </source>
</evidence>
<evidence type="ECO:0000256" key="1">
    <source>
        <dbReference type="ARBA" id="ARBA00006832"/>
    </source>
</evidence>
<dbReference type="AlphaFoldDB" id="A0ABD0YB41"/>
<dbReference type="PANTHER" id="PTHR13275">
    <property type="entry name" value="YL-1 PROTEIN TRANSCRIPTION FACTOR-LIKE 1"/>
    <property type="match status" value="1"/>
</dbReference>
<dbReference type="Pfam" id="PF08265">
    <property type="entry name" value="YL1_C"/>
    <property type="match status" value="1"/>
</dbReference>
<organism evidence="4 5">
    <name type="scientific">Ranatra chinensis</name>
    <dbReference type="NCBI Taxonomy" id="642074"/>
    <lineage>
        <taxon>Eukaryota</taxon>
        <taxon>Metazoa</taxon>
        <taxon>Ecdysozoa</taxon>
        <taxon>Arthropoda</taxon>
        <taxon>Hexapoda</taxon>
        <taxon>Insecta</taxon>
        <taxon>Pterygota</taxon>
        <taxon>Neoptera</taxon>
        <taxon>Paraneoptera</taxon>
        <taxon>Hemiptera</taxon>
        <taxon>Heteroptera</taxon>
        <taxon>Panheteroptera</taxon>
        <taxon>Nepomorpha</taxon>
        <taxon>Nepidae</taxon>
        <taxon>Ranatrinae</taxon>
        <taxon>Ranatra</taxon>
    </lineage>
</organism>
<dbReference type="InterPro" id="IPR046757">
    <property type="entry name" value="YL1_N"/>
</dbReference>
<sequence>IERKSIRKSTAVKSAATAQRLKERCAQLGKRRNRLKRHLAADSWKPTQEELLAEAKITEQENIKSLEKYQKMELEKKKCRVVKKVFTGPIIRYYSLSMPIIEDVTVDVESKDVSNVEVVKAEDVEGSGCWDTAQSMDVSECSAPEASTVKDEVEVSTSVVEVSDIKMETDVNTCSGGIAPTEARCERTFITFSDENTFRQVFPVRKPPEVPVPKICPFTRQVAKYFDPVTECAYSNVHTFKILREAYYTQMEAKAARATAATPAASSGNGGGLEVVDEAQLAQWLAWRQRVKEARQLQTRIRIDATTLQHQLPHLKT</sequence>
<feature type="domain" description="Vps72/YL1 C-terminal" evidence="3">
    <location>
        <begin position="214"/>
        <end position="243"/>
    </location>
</feature>
<evidence type="ECO:0000259" key="3">
    <source>
        <dbReference type="SMART" id="SM00993"/>
    </source>
</evidence>
<comment type="caution">
    <text evidence="4">The sequence shown here is derived from an EMBL/GenBank/DDBJ whole genome shotgun (WGS) entry which is preliminary data.</text>
</comment>
<dbReference type="Proteomes" id="UP001558652">
    <property type="component" value="Unassembled WGS sequence"/>
</dbReference>
<keyword evidence="5" id="KW-1185">Reference proteome</keyword>
<feature type="non-terminal residue" evidence="4">
    <location>
        <position position="1"/>
    </location>
</feature>
<gene>
    <name evidence="4" type="ORF">AAG570_001179</name>
</gene>